<accession>A0A9X5E742</accession>
<comment type="caution">
    <text evidence="1">The sequence shown here is derived from an EMBL/GenBank/DDBJ whole genome shotgun (WGS) entry which is preliminary data.</text>
</comment>
<evidence type="ECO:0000313" key="1">
    <source>
        <dbReference type="EMBL" id="NHC36590.1"/>
    </source>
</evidence>
<proteinExistence type="predicted"/>
<reference evidence="1 2" key="1">
    <citation type="journal article" date="2015" name="Genome Announc.">
        <title>Draft Genome Sequence of the Terrestrial Cyanobacterium Scytonema millei VB511283, Isolated from Eastern India.</title>
        <authorList>
            <person name="Sen D."/>
            <person name="Chandrababunaidu M.M."/>
            <person name="Singh D."/>
            <person name="Sanghi N."/>
            <person name="Ghorai A."/>
            <person name="Mishra G.P."/>
            <person name="Madduluri M."/>
            <person name="Adhikary S.P."/>
            <person name="Tripathy S."/>
        </authorList>
    </citation>
    <scope>NUCLEOTIDE SEQUENCE [LARGE SCALE GENOMIC DNA]</scope>
    <source>
        <strain evidence="1 2">VB511283</strain>
    </source>
</reference>
<name>A0A9X5E742_9CYAN</name>
<organism evidence="1 2">
    <name type="scientific">Scytonema millei VB511283</name>
    <dbReference type="NCBI Taxonomy" id="1245923"/>
    <lineage>
        <taxon>Bacteria</taxon>
        <taxon>Bacillati</taxon>
        <taxon>Cyanobacteriota</taxon>
        <taxon>Cyanophyceae</taxon>
        <taxon>Nostocales</taxon>
        <taxon>Scytonemataceae</taxon>
        <taxon>Scytonema</taxon>
    </lineage>
</organism>
<dbReference type="Proteomes" id="UP000031532">
    <property type="component" value="Unassembled WGS sequence"/>
</dbReference>
<evidence type="ECO:0000313" key="2">
    <source>
        <dbReference type="Proteomes" id="UP000031532"/>
    </source>
</evidence>
<sequence>MEDLTGVTDVAFKKVSSEQLSVISYQLSVISYQLSVNRQPSTVNRQPSTRACSAAFTVNH</sequence>
<dbReference type="AlphaFoldDB" id="A0A9X5E742"/>
<keyword evidence="2" id="KW-1185">Reference proteome</keyword>
<protein>
    <submittedName>
        <fullName evidence="1">Uncharacterized protein</fullName>
    </submittedName>
</protein>
<dbReference type="EMBL" id="JTJC03000005">
    <property type="protein sequence ID" value="NHC36590.1"/>
    <property type="molecule type" value="Genomic_DNA"/>
</dbReference>
<gene>
    <name evidence="1" type="ORF">QH73_0018410</name>
</gene>